<protein>
    <submittedName>
        <fullName evidence="1">Uncharacterized protein</fullName>
    </submittedName>
</protein>
<reference evidence="1 2" key="1">
    <citation type="submission" date="2020-08" db="EMBL/GenBank/DDBJ databases">
        <title>Draft genome sequencing of an Anaerocolumna strain isolated from anoxic soil subjected to BSD treatment.</title>
        <authorList>
            <person name="Uek A."/>
            <person name="Tonouchi A."/>
        </authorList>
    </citation>
    <scope>NUCLEOTIDE SEQUENCE [LARGE SCALE GENOMIC DNA]</scope>
    <source>
        <strain evidence="1 2">CTTW</strain>
    </source>
</reference>
<dbReference type="EMBL" id="AP023368">
    <property type="protein sequence ID" value="BCJ98737.1"/>
    <property type="molecule type" value="Genomic_DNA"/>
</dbReference>
<gene>
    <name evidence="1" type="ORF">bsdcttw_17780</name>
</gene>
<accession>A0A7I8DLX8</accession>
<keyword evidence="2" id="KW-1185">Reference proteome</keyword>
<dbReference type="AlphaFoldDB" id="A0A7I8DLX8"/>
<organism evidence="1 2">
    <name type="scientific">Anaerocolumna chitinilytica</name>
    <dbReference type="NCBI Taxonomy" id="1727145"/>
    <lineage>
        <taxon>Bacteria</taxon>
        <taxon>Bacillati</taxon>
        <taxon>Bacillota</taxon>
        <taxon>Clostridia</taxon>
        <taxon>Lachnospirales</taxon>
        <taxon>Lachnospiraceae</taxon>
        <taxon>Anaerocolumna</taxon>
    </lineage>
</organism>
<evidence type="ECO:0000313" key="2">
    <source>
        <dbReference type="Proteomes" id="UP000515703"/>
    </source>
</evidence>
<dbReference type="KEGG" id="acht:bsdcttw_17780"/>
<evidence type="ECO:0000313" key="1">
    <source>
        <dbReference type="EMBL" id="BCJ98737.1"/>
    </source>
</evidence>
<sequence length="73" mass="8605">MFKPQARDLSAFSENKRHSLSDIRNLIRKKGTCLHEVDISKEKQYNCVIIRLIIKDRNVGMGEENLEEKKIYI</sequence>
<reference evidence="1 2" key="2">
    <citation type="submission" date="2020-08" db="EMBL/GenBank/DDBJ databases">
        <authorList>
            <person name="Ueki A."/>
            <person name="Tonouchi A."/>
        </authorList>
    </citation>
    <scope>NUCLEOTIDE SEQUENCE [LARGE SCALE GENOMIC DNA]</scope>
    <source>
        <strain evidence="1 2">CTTW</strain>
    </source>
</reference>
<dbReference type="Proteomes" id="UP000515703">
    <property type="component" value="Chromosome"/>
</dbReference>
<proteinExistence type="predicted"/>
<name>A0A7I8DLX8_9FIRM</name>